<dbReference type="GO" id="GO:0005525">
    <property type="term" value="F:GTP binding"/>
    <property type="evidence" value="ECO:0007669"/>
    <property type="project" value="InterPro"/>
</dbReference>
<evidence type="ECO:0000256" key="1">
    <source>
        <dbReference type="SAM" id="MobiDB-lite"/>
    </source>
</evidence>
<reference evidence="4 5" key="1">
    <citation type="submission" date="2016-04" db="EMBL/GenBank/DDBJ databases">
        <title>A degradative enzymes factory behind the ericoid mycorrhizal symbiosis.</title>
        <authorList>
            <consortium name="DOE Joint Genome Institute"/>
            <person name="Martino E."/>
            <person name="Morin E."/>
            <person name="Grelet G."/>
            <person name="Kuo A."/>
            <person name="Kohler A."/>
            <person name="Daghino S."/>
            <person name="Barry K."/>
            <person name="Choi C."/>
            <person name="Cichocki N."/>
            <person name="Clum A."/>
            <person name="Copeland A."/>
            <person name="Hainaut M."/>
            <person name="Haridas S."/>
            <person name="Labutti K."/>
            <person name="Lindquist E."/>
            <person name="Lipzen A."/>
            <person name="Khouja H.-R."/>
            <person name="Murat C."/>
            <person name="Ohm R."/>
            <person name="Olson A."/>
            <person name="Spatafora J."/>
            <person name="Veneault-Fourrey C."/>
            <person name="Henrissat B."/>
            <person name="Grigoriev I."/>
            <person name="Martin F."/>
            <person name="Perotto S."/>
        </authorList>
    </citation>
    <scope>NUCLEOTIDE SEQUENCE [LARGE SCALE GENOMIC DNA]</scope>
    <source>
        <strain evidence="4 5">F</strain>
    </source>
</reference>
<accession>A0A2J6QYV8</accession>
<proteinExistence type="predicted"/>
<dbReference type="AlphaFoldDB" id="A0A2J6QYV8"/>
<evidence type="ECO:0000256" key="2">
    <source>
        <dbReference type="SAM" id="Phobius"/>
    </source>
</evidence>
<keyword evidence="2" id="KW-0812">Transmembrane</keyword>
<feature type="transmembrane region" description="Helical" evidence="2">
    <location>
        <begin position="316"/>
        <end position="336"/>
    </location>
</feature>
<dbReference type="InterPro" id="IPR006073">
    <property type="entry name" value="GTP-bd"/>
</dbReference>
<dbReference type="Gene3D" id="3.40.50.300">
    <property type="entry name" value="P-loop containing nucleotide triphosphate hydrolases"/>
    <property type="match status" value="1"/>
</dbReference>
<feature type="domain" description="G" evidence="3">
    <location>
        <begin position="23"/>
        <end position="115"/>
    </location>
</feature>
<dbReference type="Proteomes" id="UP000235786">
    <property type="component" value="Unassembled WGS sequence"/>
</dbReference>
<dbReference type="STRING" id="1149755.A0A2J6QYV8"/>
<evidence type="ECO:0000259" key="3">
    <source>
        <dbReference type="Pfam" id="PF01926"/>
    </source>
</evidence>
<evidence type="ECO:0000313" key="5">
    <source>
        <dbReference type="Proteomes" id="UP000235786"/>
    </source>
</evidence>
<keyword evidence="2" id="KW-1133">Transmembrane helix</keyword>
<feature type="transmembrane region" description="Helical" evidence="2">
    <location>
        <begin position="351"/>
        <end position="377"/>
    </location>
</feature>
<evidence type="ECO:0000313" key="4">
    <source>
        <dbReference type="EMBL" id="PMD31450.1"/>
    </source>
</evidence>
<dbReference type="EMBL" id="KZ613962">
    <property type="protein sequence ID" value="PMD31450.1"/>
    <property type="molecule type" value="Genomic_DNA"/>
</dbReference>
<dbReference type="OrthoDB" id="8954335at2759"/>
<keyword evidence="5" id="KW-1185">Reference proteome</keyword>
<dbReference type="SUPFAM" id="SSF52540">
    <property type="entry name" value="P-loop containing nucleoside triphosphate hydrolases"/>
    <property type="match status" value="1"/>
</dbReference>
<protein>
    <recommendedName>
        <fullName evidence="3">G domain-containing protein</fullName>
    </recommendedName>
</protein>
<dbReference type="InterPro" id="IPR027417">
    <property type="entry name" value="P-loop_NTPase"/>
</dbReference>
<feature type="region of interest" description="Disordered" evidence="1">
    <location>
        <begin position="230"/>
        <end position="294"/>
    </location>
</feature>
<organism evidence="4 5">
    <name type="scientific">Hyaloscypha variabilis (strain UAMH 11265 / GT02V1 / F)</name>
    <name type="common">Meliniomyces variabilis</name>
    <dbReference type="NCBI Taxonomy" id="1149755"/>
    <lineage>
        <taxon>Eukaryota</taxon>
        <taxon>Fungi</taxon>
        <taxon>Dikarya</taxon>
        <taxon>Ascomycota</taxon>
        <taxon>Pezizomycotina</taxon>
        <taxon>Leotiomycetes</taxon>
        <taxon>Helotiales</taxon>
        <taxon>Hyaloscyphaceae</taxon>
        <taxon>Hyaloscypha</taxon>
        <taxon>Hyaloscypha variabilis</taxon>
    </lineage>
</organism>
<dbReference type="Pfam" id="PF01926">
    <property type="entry name" value="MMR_HSR1"/>
    <property type="match status" value="1"/>
</dbReference>
<name>A0A2J6QYV8_HYAVF</name>
<gene>
    <name evidence="4" type="ORF">L207DRAFT_441988</name>
</gene>
<keyword evidence="2" id="KW-0472">Membrane</keyword>
<sequence length="417" mass="47426">MKLPWRANQAHSSSDAQNADIVIAVIGMTGAGKSSFIASVTGREDIQVGHDLYSETSEVRPYRFSHKSTSYVLVDTPGFDDSTMSNEEVTAKILQWLESSYRNGTRLNGIIYIHDITKLRMQGSAYKNMRLLGKLCGDSALGNVILATSFWDQVSLSVGEAREDQLKNSKDFWANMVAKGSQVVRLKQDRAFCLQLLERIAAKNKVELVVQKEKGKSTMPSEIQQFEETLEKEKQAEKKNVEEKLKEGDRAHKQEMKDLRAEQKNAQREEKQRQREAEKVHKRNMREDRRQMRQDRRGVLGPIRRMEAEQRWCRNLYLLTAFWLLLATSLTGNLLADGNPVSINYAMFSMAWGWIAVFIGLASCFLSCVSLFVVLFWDIFAVIFTFCAAAEFAGRLGVHSCFNDVRLCAQILCILLL</sequence>